<feature type="compositionally biased region" description="Polar residues" evidence="1">
    <location>
        <begin position="312"/>
        <end position="335"/>
    </location>
</feature>
<evidence type="ECO:0000256" key="1">
    <source>
        <dbReference type="SAM" id="MobiDB-lite"/>
    </source>
</evidence>
<feature type="compositionally biased region" description="Low complexity" evidence="1">
    <location>
        <begin position="374"/>
        <end position="396"/>
    </location>
</feature>
<evidence type="ECO:0000313" key="5">
    <source>
        <dbReference type="Proteomes" id="UP000197138"/>
    </source>
</evidence>
<sequence length="820" mass="90131">MGSMEVHKRSSKGGGFLNLFDWNSKSRKKLFSDNSDTPEGADQGKVKPEILPGSRLLQTSAANGNASSSSGRIDWSCNPSSSLMSSEGHGTSAPGVVARLMGLDSMPTPNASESCSTSFPNFNFPRGSSYYNKVEAFTRDPRIERFQTEMLPPKSAKPISVTHHKLLSPIKNPAFVPTKSAAHIMEVAAKIIEASPKKAVRGEAGPTISSSVPLRIQDLKAKLEAQQPKKPSNFRIVNGKSNDRSPQGIRDARTLRRDVESDKGNSFQSSSGKTRLFVPTEQAKPNTQRREGKGLTSNRNLPSDRELKNSQRRTPTNGVRDNVLKQNNQKQNSSYERFGSVSKASSSPKVGPNKTRTVNKVPARAESTSSKTVRTNTLRNLSSSSSCSTKSLSQRKGAAGREISPMRSIATNVLISNDERSVKSKVVDDVISFTFTSPIKKSSEAQSPVRTVTRINKFARGESLTFLSPAESVIGESSLSILLEQKLQELKDRVESYEAERSYTSTVSLKEDEDSLSTCTSSVRDSVCTVSAQVGADVDEMSSLSDFDSSSTVDGRQNCQAQVAEAKEEHSMITTSGRTGKEVDHQLPNDSNLEPLLAAGSSHDNTVTCSVEFLEVEDNRPKLSETTSCSSVAYMREKYAAPALLSDINLIRPSNWEIEYIRDIIFEAESTLEDCLSTHPGEIIPPSLFDELESRGNVERSNSEEESSKLRRKILFDFVSECLALKCQDFLVGTPKGWARFTALFRRKSLLADEIYREVSRGNCIGDMMVDVLVDEDMSSKYGRWVDFRVEMFEEAVDIGQAILSSLVDELVSEFIVLSR</sequence>
<dbReference type="Pfam" id="PF14383">
    <property type="entry name" value="VARLMGL"/>
    <property type="match status" value="1"/>
</dbReference>
<dbReference type="InterPro" id="IPR025486">
    <property type="entry name" value="DUF4378"/>
</dbReference>
<dbReference type="AlphaFoldDB" id="A0A218VRD5"/>
<feature type="compositionally biased region" description="Basic and acidic residues" evidence="1">
    <location>
        <begin position="250"/>
        <end position="263"/>
    </location>
</feature>
<protein>
    <recommendedName>
        <fullName evidence="6">DUF4378 domain-containing protein</fullName>
    </recommendedName>
</protein>
<dbReference type="Proteomes" id="UP000197138">
    <property type="component" value="Unassembled WGS sequence"/>
</dbReference>
<gene>
    <name evidence="4" type="ORF">CDL15_Pgr020200</name>
</gene>
<evidence type="ECO:0000313" key="4">
    <source>
        <dbReference type="EMBL" id="OWM62906.1"/>
    </source>
</evidence>
<accession>A0A218VRD5</accession>
<dbReference type="Pfam" id="PF14309">
    <property type="entry name" value="DUF4378"/>
    <property type="match status" value="1"/>
</dbReference>
<dbReference type="InterPro" id="IPR032795">
    <property type="entry name" value="DUF3741-assoc"/>
</dbReference>
<dbReference type="EMBL" id="MTKT01006319">
    <property type="protein sequence ID" value="OWM62906.1"/>
    <property type="molecule type" value="Genomic_DNA"/>
</dbReference>
<feature type="domain" description="DUF3741" evidence="3">
    <location>
        <begin position="81"/>
        <end position="109"/>
    </location>
</feature>
<feature type="region of interest" description="Disordered" evidence="1">
    <location>
        <begin position="28"/>
        <end position="50"/>
    </location>
</feature>
<evidence type="ECO:0000259" key="3">
    <source>
        <dbReference type="Pfam" id="PF14383"/>
    </source>
</evidence>
<dbReference type="PANTHER" id="PTHR21726">
    <property type="entry name" value="PHOSPHATIDYLINOSITOL N-ACETYLGLUCOSAMINYLTRANSFERASE SUBUNIT P DOWN SYNDROME CRITICAL REGION PROTEIN 5 -RELATED"/>
    <property type="match status" value="1"/>
</dbReference>
<feature type="region of interest" description="Disordered" evidence="1">
    <location>
        <begin position="225"/>
        <end position="401"/>
    </location>
</feature>
<feature type="domain" description="DUF4378" evidence="2">
    <location>
        <begin position="657"/>
        <end position="810"/>
    </location>
</feature>
<proteinExistence type="predicted"/>
<name>A0A218VRD5_PUNGR</name>
<reference evidence="5" key="1">
    <citation type="journal article" date="2017" name="Plant J.">
        <title>The pomegranate (Punica granatum L.) genome and the genomics of punicalagin biosynthesis.</title>
        <authorList>
            <person name="Qin G."/>
            <person name="Xu C."/>
            <person name="Ming R."/>
            <person name="Tang H."/>
            <person name="Guyot R."/>
            <person name="Kramer E.M."/>
            <person name="Hu Y."/>
            <person name="Yi X."/>
            <person name="Qi Y."/>
            <person name="Xu X."/>
            <person name="Gao Z."/>
            <person name="Pan H."/>
            <person name="Jian J."/>
            <person name="Tian Y."/>
            <person name="Yue Z."/>
            <person name="Xu Y."/>
        </authorList>
    </citation>
    <scope>NUCLEOTIDE SEQUENCE [LARGE SCALE GENOMIC DNA]</scope>
    <source>
        <strain evidence="5">cv. Dabenzi</strain>
    </source>
</reference>
<dbReference type="PANTHER" id="PTHR21726:SF57">
    <property type="entry name" value="SERINE-RICH ADHESIN FOR PLATELETS-LIKE PROTEIN"/>
    <property type="match status" value="1"/>
</dbReference>
<feature type="compositionally biased region" description="Polar residues" evidence="1">
    <location>
        <begin position="264"/>
        <end position="273"/>
    </location>
</feature>
<evidence type="ECO:0000259" key="2">
    <source>
        <dbReference type="Pfam" id="PF14309"/>
    </source>
</evidence>
<feature type="compositionally biased region" description="Polar residues" evidence="1">
    <location>
        <begin position="342"/>
        <end position="358"/>
    </location>
</feature>
<feature type="region of interest" description="Disordered" evidence="1">
    <location>
        <begin position="1"/>
        <end position="20"/>
    </location>
</feature>
<comment type="caution">
    <text evidence="4">The sequence shown here is derived from an EMBL/GenBank/DDBJ whole genome shotgun (WGS) entry which is preliminary data.</text>
</comment>
<evidence type="ECO:0008006" key="6">
    <source>
        <dbReference type="Google" id="ProtNLM"/>
    </source>
</evidence>
<organism evidence="4 5">
    <name type="scientific">Punica granatum</name>
    <name type="common">Pomegranate</name>
    <dbReference type="NCBI Taxonomy" id="22663"/>
    <lineage>
        <taxon>Eukaryota</taxon>
        <taxon>Viridiplantae</taxon>
        <taxon>Streptophyta</taxon>
        <taxon>Embryophyta</taxon>
        <taxon>Tracheophyta</taxon>
        <taxon>Spermatophyta</taxon>
        <taxon>Magnoliopsida</taxon>
        <taxon>eudicotyledons</taxon>
        <taxon>Gunneridae</taxon>
        <taxon>Pentapetalae</taxon>
        <taxon>rosids</taxon>
        <taxon>malvids</taxon>
        <taxon>Myrtales</taxon>
        <taxon>Lythraceae</taxon>
        <taxon>Punica</taxon>
    </lineage>
</organism>